<dbReference type="PANTHER" id="PTHR24095">
    <property type="entry name" value="ACETYL-COENZYME A SYNTHETASE"/>
    <property type="match status" value="1"/>
</dbReference>
<reference evidence="9" key="1">
    <citation type="submission" date="2021-02" db="EMBL/GenBank/DDBJ databases">
        <authorList>
            <person name="Nowell W R."/>
        </authorList>
    </citation>
    <scope>NUCLEOTIDE SEQUENCE</scope>
</reference>
<dbReference type="GO" id="GO:0019427">
    <property type="term" value="P:acetyl-CoA biosynthetic process from acetate"/>
    <property type="evidence" value="ECO:0007669"/>
    <property type="project" value="InterPro"/>
</dbReference>
<dbReference type="PROSITE" id="PS00455">
    <property type="entry name" value="AMP_BINDING"/>
    <property type="match status" value="1"/>
</dbReference>
<dbReference type="Pfam" id="PF00501">
    <property type="entry name" value="AMP-binding"/>
    <property type="match status" value="1"/>
</dbReference>
<protein>
    <recommendedName>
        <fullName evidence="5">Acetyl-coenzyme A synthetase</fullName>
        <ecNumber evidence="5">6.2.1.1</ecNumber>
    </recommendedName>
</protein>
<dbReference type="InterPro" id="IPR032387">
    <property type="entry name" value="ACAS_N"/>
</dbReference>
<accession>A0A813W260</accession>
<dbReference type="NCBIfam" id="TIGR02188">
    <property type="entry name" value="Ac_CoA_lig_AcsA"/>
    <property type="match status" value="1"/>
</dbReference>
<dbReference type="NCBIfam" id="NF001208">
    <property type="entry name" value="PRK00174.1"/>
    <property type="match status" value="1"/>
</dbReference>
<dbReference type="Gene3D" id="3.40.50.12780">
    <property type="entry name" value="N-terminal domain of ligase-like"/>
    <property type="match status" value="1"/>
</dbReference>
<evidence type="ECO:0000256" key="4">
    <source>
        <dbReference type="ARBA" id="ARBA00022840"/>
    </source>
</evidence>
<dbReference type="InterPro" id="IPR011904">
    <property type="entry name" value="Ac_CoA_lig"/>
</dbReference>
<keyword evidence="2 5" id="KW-0436">Ligase</keyword>
<gene>
    <name evidence="9" type="ORF">EDS130_LOCUS7345</name>
    <name evidence="10" type="ORF">XAT740_LOCUS31559</name>
</gene>
<feature type="domain" description="Acetyl-coenzyme A synthetase N-terminal" evidence="8">
    <location>
        <begin position="110"/>
        <end position="170"/>
    </location>
</feature>
<dbReference type="InterPro" id="IPR025110">
    <property type="entry name" value="AMP-bd_C"/>
</dbReference>
<feature type="domain" description="AMP-dependent synthetase/ligase" evidence="6">
    <location>
        <begin position="181"/>
        <end position="575"/>
    </location>
</feature>
<dbReference type="EMBL" id="CAJNOJ010000022">
    <property type="protein sequence ID" value="CAF0851609.1"/>
    <property type="molecule type" value="Genomic_DNA"/>
</dbReference>
<dbReference type="OrthoDB" id="1706066at2759"/>
<dbReference type="Proteomes" id="UP000663828">
    <property type="component" value="Unassembled WGS sequence"/>
</dbReference>
<dbReference type="GO" id="GO:0003987">
    <property type="term" value="F:acetate-CoA ligase activity"/>
    <property type="evidence" value="ECO:0007669"/>
    <property type="project" value="UniProtKB-UniRule"/>
</dbReference>
<organism evidence="9 12">
    <name type="scientific">Adineta ricciae</name>
    <name type="common">Rotifer</name>
    <dbReference type="NCBI Taxonomy" id="249248"/>
    <lineage>
        <taxon>Eukaryota</taxon>
        <taxon>Metazoa</taxon>
        <taxon>Spiralia</taxon>
        <taxon>Gnathifera</taxon>
        <taxon>Rotifera</taxon>
        <taxon>Eurotatoria</taxon>
        <taxon>Bdelloidea</taxon>
        <taxon>Adinetida</taxon>
        <taxon>Adinetidae</taxon>
        <taxon>Adineta</taxon>
    </lineage>
</organism>
<feature type="domain" description="AMP-binding enzyme C-terminal" evidence="7">
    <location>
        <begin position="638"/>
        <end position="716"/>
    </location>
</feature>
<evidence type="ECO:0000313" key="12">
    <source>
        <dbReference type="Proteomes" id="UP000663852"/>
    </source>
</evidence>
<dbReference type="PANTHER" id="PTHR24095:SF14">
    <property type="entry name" value="ACETYL-COENZYME A SYNTHETASE 1"/>
    <property type="match status" value="1"/>
</dbReference>
<sequence length="758" mass="86189">MLLTSRYIHGKTTIRHLTLWHKNIIEIRRSASLSNTFSTFHVPLTSPPLQINRTSHHEIHTSAASSAIWASPLNNYQRKSVNTIRSRSLSTETTWNESSLPEKIKSLDEYKVLYDFSIKDPNRFWKMAAERLDWYRFPTKIKNTEFDYRCERGVDIKWYEDGILNACYNCVDRHIEHDHSTAQQVALIFEPDTPTESRHHVTYGELLRDVKKFANVLKKHGVKKGDRVTVYMPMVVETCIALLACARIGAIHSVVFGGFSANNVAERVSDCDSKIIITSDFGVRGGKCSPLKAKIDQALKMKQCSAVNTVLVFQRNHGMPEMKDDCADLRSSLEWKDGRDFWVHEEMEKVNEICEPERMNAEDPLFILYTSGSTGKPKGIVHTTGGYLTYTNLTFKYVFDYNPGDVYMCTADVGWITGHSYAIYGPMSNRATTVIFEGVPTYPDVSRYWNIIDKHQVNIFYTAPTAIRSLMAHDDKYVTHTSRQSLKVLGSVGEPINPEAWEWYHTVVGEKRCPIIDSWWQTETGGMMITPIAHAWELEPGVATLPFFGVQTKLFDKATKKPLNPPNSGELCISDSWPGQARTLYGAHERFVDVYFKQYPNYYFTGDGCEIKENGYHHITGRVDDVLVISGHNIGTAEVEAALDHHDHVSESAVVGYPDPKKNQGMYCFVTLKDDVEETEELRKQLIKLVRDMIGAHVTPDFIHFAPNLPKTRSGKIMRRILRKIVEPDISNLGDTSTLTDPSVVDDLIKKCPRTKRA</sequence>
<dbReference type="EC" id="6.2.1.1" evidence="5"/>
<comment type="catalytic activity">
    <reaction evidence="5">
        <text>acetate + ATP + CoA = acetyl-CoA + AMP + diphosphate</text>
        <dbReference type="Rhea" id="RHEA:23176"/>
        <dbReference type="ChEBI" id="CHEBI:30089"/>
        <dbReference type="ChEBI" id="CHEBI:30616"/>
        <dbReference type="ChEBI" id="CHEBI:33019"/>
        <dbReference type="ChEBI" id="CHEBI:57287"/>
        <dbReference type="ChEBI" id="CHEBI:57288"/>
        <dbReference type="ChEBI" id="CHEBI:456215"/>
        <dbReference type="EC" id="6.2.1.1"/>
    </reaction>
</comment>
<dbReference type="InterPro" id="IPR000873">
    <property type="entry name" value="AMP-dep_synth/lig_dom"/>
</dbReference>
<evidence type="ECO:0000259" key="7">
    <source>
        <dbReference type="Pfam" id="PF13193"/>
    </source>
</evidence>
<keyword evidence="3 5" id="KW-0547">Nucleotide-binding</keyword>
<evidence type="ECO:0000256" key="1">
    <source>
        <dbReference type="ARBA" id="ARBA00006432"/>
    </source>
</evidence>
<evidence type="ECO:0000259" key="8">
    <source>
        <dbReference type="Pfam" id="PF16177"/>
    </source>
</evidence>
<evidence type="ECO:0000313" key="10">
    <source>
        <dbReference type="EMBL" id="CAF1352448.1"/>
    </source>
</evidence>
<dbReference type="EMBL" id="CAJNOR010002883">
    <property type="protein sequence ID" value="CAF1352448.1"/>
    <property type="molecule type" value="Genomic_DNA"/>
</dbReference>
<dbReference type="AlphaFoldDB" id="A0A813W260"/>
<dbReference type="FunFam" id="3.40.50.12780:FF:000001">
    <property type="entry name" value="Acetyl-coenzyme A synthetase"/>
    <property type="match status" value="1"/>
</dbReference>
<comment type="similarity">
    <text evidence="1 5">Belongs to the ATP-dependent AMP-binding enzyme family.</text>
</comment>
<dbReference type="InterPro" id="IPR042099">
    <property type="entry name" value="ANL_N_sf"/>
</dbReference>
<evidence type="ECO:0000256" key="5">
    <source>
        <dbReference type="RuleBase" id="RU361147"/>
    </source>
</evidence>
<dbReference type="Proteomes" id="UP000663852">
    <property type="component" value="Unassembled WGS sequence"/>
</dbReference>
<proteinExistence type="inferred from homology"/>
<comment type="caution">
    <text evidence="9">The sequence shown here is derived from an EMBL/GenBank/DDBJ whole genome shotgun (WGS) entry which is preliminary data.</text>
</comment>
<dbReference type="InterPro" id="IPR020845">
    <property type="entry name" value="AMP-binding_CS"/>
</dbReference>
<dbReference type="GO" id="GO:0005829">
    <property type="term" value="C:cytosol"/>
    <property type="evidence" value="ECO:0007669"/>
    <property type="project" value="TreeGrafter"/>
</dbReference>
<evidence type="ECO:0000313" key="11">
    <source>
        <dbReference type="Proteomes" id="UP000663828"/>
    </source>
</evidence>
<keyword evidence="11" id="KW-1185">Reference proteome</keyword>
<dbReference type="GO" id="GO:0016208">
    <property type="term" value="F:AMP binding"/>
    <property type="evidence" value="ECO:0007669"/>
    <property type="project" value="InterPro"/>
</dbReference>
<name>A0A813W260_ADIRI</name>
<evidence type="ECO:0000313" key="9">
    <source>
        <dbReference type="EMBL" id="CAF0851609.1"/>
    </source>
</evidence>
<dbReference type="SUPFAM" id="SSF56801">
    <property type="entry name" value="Acetyl-CoA synthetase-like"/>
    <property type="match status" value="1"/>
</dbReference>
<dbReference type="CDD" id="cd05966">
    <property type="entry name" value="ACS"/>
    <property type="match status" value="1"/>
</dbReference>
<dbReference type="GO" id="GO:0005524">
    <property type="term" value="F:ATP binding"/>
    <property type="evidence" value="ECO:0007669"/>
    <property type="project" value="UniProtKB-UniRule"/>
</dbReference>
<keyword evidence="4 5" id="KW-0067">ATP-binding</keyword>
<dbReference type="Gene3D" id="3.30.300.30">
    <property type="match status" value="1"/>
</dbReference>
<evidence type="ECO:0000256" key="3">
    <source>
        <dbReference type="ARBA" id="ARBA00022741"/>
    </source>
</evidence>
<evidence type="ECO:0000256" key="2">
    <source>
        <dbReference type="ARBA" id="ARBA00022598"/>
    </source>
</evidence>
<dbReference type="Pfam" id="PF13193">
    <property type="entry name" value="AMP-binding_C"/>
    <property type="match status" value="1"/>
</dbReference>
<dbReference type="Pfam" id="PF16177">
    <property type="entry name" value="ACAS_N"/>
    <property type="match status" value="1"/>
</dbReference>
<evidence type="ECO:0000259" key="6">
    <source>
        <dbReference type="Pfam" id="PF00501"/>
    </source>
</evidence>
<dbReference type="InterPro" id="IPR045851">
    <property type="entry name" value="AMP-bd_C_sf"/>
</dbReference>